<evidence type="ECO:0000256" key="10">
    <source>
        <dbReference type="ARBA" id="ARBA00022884"/>
    </source>
</evidence>
<evidence type="ECO:0000256" key="1">
    <source>
        <dbReference type="ARBA" id="ARBA00022670"/>
    </source>
</evidence>
<dbReference type="GO" id="GO:0003964">
    <property type="term" value="F:RNA-directed DNA polymerase activity"/>
    <property type="evidence" value="ECO:0007669"/>
    <property type="project" value="UniProtKB-KW"/>
</dbReference>
<dbReference type="InterPro" id="IPR036397">
    <property type="entry name" value="RNaseH_sf"/>
</dbReference>
<dbReference type="InterPro" id="IPR012337">
    <property type="entry name" value="RNaseH-like_sf"/>
</dbReference>
<feature type="region of interest" description="Disordered" evidence="16">
    <location>
        <begin position="260"/>
        <end position="295"/>
    </location>
</feature>
<evidence type="ECO:0000256" key="16">
    <source>
        <dbReference type="SAM" id="MobiDB-lite"/>
    </source>
</evidence>
<dbReference type="Pfam" id="PF17917">
    <property type="entry name" value="RT_RNaseH"/>
    <property type="match status" value="1"/>
</dbReference>
<keyword evidence="9" id="KW-0460">Magnesium</keyword>
<keyword evidence="8" id="KW-0378">Hydrolase</keyword>
<dbReference type="Pfam" id="PF17921">
    <property type="entry name" value="Integrase_H2C2"/>
    <property type="match status" value="1"/>
</dbReference>
<dbReference type="GO" id="GO:0015074">
    <property type="term" value="P:DNA integration"/>
    <property type="evidence" value="ECO:0007669"/>
    <property type="project" value="UniProtKB-KW"/>
</dbReference>
<evidence type="ECO:0000256" key="12">
    <source>
        <dbReference type="ARBA" id="ARBA00022918"/>
    </source>
</evidence>
<dbReference type="AlphaFoldDB" id="A0A2G8RZC0"/>
<dbReference type="SUPFAM" id="SSF53098">
    <property type="entry name" value="Ribonuclease H-like"/>
    <property type="match status" value="1"/>
</dbReference>
<dbReference type="InterPro" id="IPR016197">
    <property type="entry name" value="Chromo-like_dom_sf"/>
</dbReference>
<dbReference type="SUPFAM" id="SSF54160">
    <property type="entry name" value="Chromo domain-like"/>
    <property type="match status" value="1"/>
</dbReference>
<evidence type="ECO:0000256" key="13">
    <source>
        <dbReference type="ARBA" id="ARBA00022932"/>
    </source>
</evidence>
<dbReference type="GO" id="GO:0003887">
    <property type="term" value="F:DNA-directed DNA polymerase activity"/>
    <property type="evidence" value="ECO:0007669"/>
    <property type="project" value="UniProtKB-KW"/>
</dbReference>
<evidence type="ECO:0000256" key="9">
    <source>
        <dbReference type="ARBA" id="ARBA00022842"/>
    </source>
</evidence>
<dbReference type="GO" id="GO:0006310">
    <property type="term" value="P:DNA recombination"/>
    <property type="evidence" value="ECO:0007669"/>
    <property type="project" value="UniProtKB-KW"/>
</dbReference>
<dbReference type="InterPro" id="IPR041588">
    <property type="entry name" value="Integrase_H2C2"/>
</dbReference>
<dbReference type="InterPro" id="IPR041373">
    <property type="entry name" value="RT_RNaseH"/>
</dbReference>
<evidence type="ECO:0000256" key="8">
    <source>
        <dbReference type="ARBA" id="ARBA00022801"/>
    </source>
</evidence>
<dbReference type="PANTHER" id="PTHR37984">
    <property type="entry name" value="PROTEIN CBG26694"/>
    <property type="match status" value="1"/>
</dbReference>
<evidence type="ECO:0000256" key="4">
    <source>
        <dbReference type="ARBA" id="ARBA00022722"/>
    </source>
</evidence>
<dbReference type="Pfam" id="PF00665">
    <property type="entry name" value="rve"/>
    <property type="match status" value="1"/>
</dbReference>
<dbReference type="Pfam" id="PF24626">
    <property type="entry name" value="SH3_Tf2-1"/>
    <property type="match status" value="1"/>
</dbReference>
<evidence type="ECO:0000256" key="6">
    <source>
        <dbReference type="ARBA" id="ARBA00022750"/>
    </source>
</evidence>
<keyword evidence="4" id="KW-0540">Nuclease</keyword>
<keyword evidence="10" id="KW-0694">RNA-binding</keyword>
<dbReference type="GO" id="GO:0046872">
    <property type="term" value="F:metal ion binding"/>
    <property type="evidence" value="ECO:0007669"/>
    <property type="project" value="UniProtKB-KW"/>
</dbReference>
<dbReference type="GO" id="GO:0004190">
    <property type="term" value="F:aspartic-type endopeptidase activity"/>
    <property type="evidence" value="ECO:0007669"/>
    <property type="project" value="UniProtKB-KW"/>
</dbReference>
<keyword evidence="6" id="KW-0064">Aspartyl protease</keyword>
<keyword evidence="7" id="KW-0255">Endonuclease</keyword>
<organism evidence="18 19">
    <name type="scientific">Ganoderma sinense ZZ0214-1</name>
    <dbReference type="NCBI Taxonomy" id="1077348"/>
    <lineage>
        <taxon>Eukaryota</taxon>
        <taxon>Fungi</taxon>
        <taxon>Dikarya</taxon>
        <taxon>Basidiomycota</taxon>
        <taxon>Agaricomycotina</taxon>
        <taxon>Agaricomycetes</taxon>
        <taxon>Polyporales</taxon>
        <taxon>Polyporaceae</taxon>
        <taxon>Ganoderma</taxon>
    </lineage>
</organism>
<dbReference type="OrthoDB" id="2753334at2759"/>
<feature type="compositionally biased region" description="Polar residues" evidence="16">
    <location>
        <begin position="272"/>
        <end position="295"/>
    </location>
</feature>
<evidence type="ECO:0000313" key="18">
    <source>
        <dbReference type="EMBL" id="PIL26837.1"/>
    </source>
</evidence>
<dbReference type="CDD" id="cd00024">
    <property type="entry name" value="CD_CSD"/>
    <property type="match status" value="1"/>
</dbReference>
<keyword evidence="1" id="KW-0645">Protease</keyword>
<dbReference type="PANTHER" id="PTHR37984:SF5">
    <property type="entry name" value="PROTEIN NYNRIN-LIKE"/>
    <property type="match status" value="1"/>
</dbReference>
<dbReference type="EMBL" id="AYKW01000036">
    <property type="protein sequence ID" value="PIL26837.1"/>
    <property type="molecule type" value="Genomic_DNA"/>
</dbReference>
<dbReference type="GO" id="GO:0003723">
    <property type="term" value="F:RNA binding"/>
    <property type="evidence" value="ECO:0007669"/>
    <property type="project" value="UniProtKB-KW"/>
</dbReference>
<keyword evidence="11" id="KW-0229">DNA integration</keyword>
<dbReference type="InterPro" id="IPR043502">
    <property type="entry name" value="DNA/RNA_pol_sf"/>
</dbReference>
<keyword evidence="15" id="KW-0233">DNA recombination</keyword>
<evidence type="ECO:0000256" key="14">
    <source>
        <dbReference type="ARBA" id="ARBA00023125"/>
    </source>
</evidence>
<gene>
    <name evidence="18" type="ORF">GSI_11101</name>
</gene>
<evidence type="ECO:0000259" key="17">
    <source>
        <dbReference type="PROSITE" id="PS50994"/>
    </source>
</evidence>
<comment type="caution">
    <text evidence="18">The sequence shown here is derived from an EMBL/GenBank/DDBJ whole genome shotgun (WGS) entry which is preliminary data.</text>
</comment>
<dbReference type="Gene3D" id="3.30.420.10">
    <property type="entry name" value="Ribonuclease H-like superfamily/Ribonuclease H"/>
    <property type="match status" value="1"/>
</dbReference>
<dbReference type="InterPro" id="IPR050951">
    <property type="entry name" value="Retrovirus_Pol_polyprotein"/>
</dbReference>
<keyword evidence="19" id="KW-1185">Reference proteome</keyword>
<dbReference type="InterPro" id="IPR056924">
    <property type="entry name" value="SH3_Tf2-1"/>
</dbReference>
<proteinExistence type="predicted"/>
<evidence type="ECO:0000256" key="5">
    <source>
        <dbReference type="ARBA" id="ARBA00022723"/>
    </source>
</evidence>
<evidence type="ECO:0000256" key="15">
    <source>
        <dbReference type="ARBA" id="ARBA00023172"/>
    </source>
</evidence>
<accession>A0A2G8RZC0</accession>
<keyword evidence="12" id="KW-0695">RNA-directed DNA polymerase</keyword>
<dbReference type="GO" id="GO:0005634">
    <property type="term" value="C:nucleus"/>
    <property type="evidence" value="ECO:0007669"/>
    <property type="project" value="UniProtKB-ARBA"/>
</dbReference>
<dbReference type="CDD" id="cd09274">
    <property type="entry name" value="RNase_HI_RT_Ty3"/>
    <property type="match status" value="1"/>
</dbReference>
<name>A0A2G8RZC0_9APHY</name>
<keyword evidence="14" id="KW-0238">DNA-binding</keyword>
<feature type="domain" description="Integrase catalytic" evidence="17">
    <location>
        <begin position="428"/>
        <end position="587"/>
    </location>
</feature>
<evidence type="ECO:0000256" key="2">
    <source>
        <dbReference type="ARBA" id="ARBA00022679"/>
    </source>
</evidence>
<keyword evidence="2" id="KW-0808">Transferase</keyword>
<dbReference type="Proteomes" id="UP000230002">
    <property type="component" value="Unassembled WGS sequence"/>
</dbReference>
<dbReference type="GO" id="GO:0004519">
    <property type="term" value="F:endonuclease activity"/>
    <property type="evidence" value="ECO:0007669"/>
    <property type="project" value="UniProtKB-KW"/>
</dbReference>
<dbReference type="SUPFAM" id="SSF56672">
    <property type="entry name" value="DNA/RNA polymerases"/>
    <property type="match status" value="1"/>
</dbReference>
<dbReference type="GO" id="GO:0006508">
    <property type="term" value="P:proteolysis"/>
    <property type="evidence" value="ECO:0007669"/>
    <property type="project" value="UniProtKB-KW"/>
</dbReference>
<dbReference type="Gene3D" id="1.10.340.70">
    <property type="match status" value="1"/>
</dbReference>
<keyword evidence="13" id="KW-0239">DNA-directed DNA polymerase</keyword>
<reference evidence="18 19" key="1">
    <citation type="journal article" date="2015" name="Sci. Rep.">
        <title>Chromosome-level genome map provides insights into diverse defense mechanisms in the medicinal fungus Ganoderma sinense.</title>
        <authorList>
            <person name="Zhu Y."/>
            <person name="Xu J."/>
            <person name="Sun C."/>
            <person name="Zhou S."/>
            <person name="Xu H."/>
            <person name="Nelson D.R."/>
            <person name="Qian J."/>
            <person name="Song J."/>
            <person name="Luo H."/>
            <person name="Xiang L."/>
            <person name="Li Y."/>
            <person name="Xu Z."/>
            <person name="Ji A."/>
            <person name="Wang L."/>
            <person name="Lu S."/>
            <person name="Hayward A."/>
            <person name="Sun W."/>
            <person name="Li X."/>
            <person name="Schwartz D.C."/>
            <person name="Wang Y."/>
            <person name="Chen S."/>
        </authorList>
    </citation>
    <scope>NUCLEOTIDE SEQUENCE [LARGE SCALE GENOMIC DNA]</scope>
    <source>
        <strain evidence="18 19">ZZ0214-1</strain>
    </source>
</reference>
<evidence type="ECO:0000256" key="7">
    <source>
        <dbReference type="ARBA" id="ARBA00022759"/>
    </source>
</evidence>
<keyword evidence="3" id="KW-0548">Nucleotidyltransferase</keyword>
<evidence type="ECO:0000256" key="11">
    <source>
        <dbReference type="ARBA" id="ARBA00022908"/>
    </source>
</evidence>
<keyword evidence="5" id="KW-0479">Metal-binding</keyword>
<dbReference type="STRING" id="1077348.A0A2G8RZC0"/>
<protein>
    <recommendedName>
        <fullName evidence="17">Integrase catalytic domain-containing protein</fullName>
    </recommendedName>
</protein>
<evidence type="ECO:0000256" key="3">
    <source>
        <dbReference type="ARBA" id="ARBA00022695"/>
    </source>
</evidence>
<evidence type="ECO:0000313" key="19">
    <source>
        <dbReference type="Proteomes" id="UP000230002"/>
    </source>
</evidence>
<dbReference type="InterPro" id="IPR001584">
    <property type="entry name" value="Integrase_cat-core"/>
</dbReference>
<dbReference type="GO" id="GO:0003677">
    <property type="term" value="F:DNA binding"/>
    <property type="evidence" value="ECO:0007669"/>
    <property type="project" value="UniProtKB-KW"/>
</dbReference>
<dbReference type="Gene3D" id="2.40.50.40">
    <property type="match status" value="1"/>
</dbReference>
<dbReference type="PROSITE" id="PS50994">
    <property type="entry name" value="INTEGRASE"/>
    <property type="match status" value="1"/>
</dbReference>
<sequence>MPDVSAYTSLLTEMSRNERAFVWRPLHQTCLDRIKAMACRAPILKPIDPEKGQPIWLICDASIHGIGALYGQGADWESCRPAGFLSRKFSSAQRSYPTYEQEALAILEGLMKWEDKLMGLKFTVVTDHKSLEFFQKSPNPSPRRVRWLDYMSRFNYTVRHVPGKDNKVADCLSRYFENDNADDFHPLHEYVNTDVRLDPDWDHLPQSRVEELRAGHITRQNPAGLEPQEREHQRQLKMRVEPRTVEAEEMAQAAVPPEVVTVSRAPQPEPATETSPAADNENPTVGQSMANGPSLQTKVENLDGFMKAVRSHYAKDPVFKKILENPAAHKAFMLRDGLLYTTNRQQESVLCLPTGIVGKRTLTQVAIDLAHTTVGHFSAQKMSEYARRWFWWPKMGRDIEKYCLSCQKCQASKPRNHLIAGLLHKLPTPLIPWIAISMDFVGPFPRSNGFDYLWVVMCRLTSMVHLIPIHTTDTAADLAAIFLKEIVRLHGLPQSIVSDRDPKFTSAFWRELHRMMGARLLMSTAFHPQTDGTSERTIRSINQVLRSVVDPNQLDWIEKIPITEFALNSSVSATTGFAPFELNYGYLPRTMAGIQTDTQFEGVRAFTERARNNLMIAHDAILTARVNQTHYANQHRQEEPDILKGTLVYLSTQNLSFPKGRARKLIPKFIGLYKVVVAHPETSTYTLELPEDLRKRKINPTFHVSLLRRHEPNNDVLFPHHDSRAYYDVGAPEEQEWYVEEIVDHRWVDNKLELRVRWTHDDESWESYSECSKLTALDEYLALRGVKSWRSLPRDPKSGQVTRT</sequence>